<proteinExistence type="predicted"/>
<keyword evidence="4" id="KW-1185">Reference proteome</keyword>
<feature type="region of interest" description="Disordered" evidence="1">
    <location>
        <begin position="62"/>
        <end position="87"/>
    </location>
</feature>
<keyword evidence="2" id="KW-0812">Transmembrane</keyword>
<accession>A0ABW2L867</accession>
<evidence type="ECO:0000313" key="4">
    <source>
        <dbReference type="Proteomes" id="UP001596472"/>
    </source>
</evidence>
<reference evidence="4" key="1">
    <citation type="journal article" date="2019" name="Int. J. Syst. Evol. Microbiol.">
        <title>The Global Catalogue of Microorganisms (GCM) 10K type strain sequencing project: providing services to taxonomists for standard genome sequencing and annotation.</title>
        <authorList>
            <consortium name="The Broad Institute Genomics Platform"/>
            <consortium name="The Broad Institute Genome Sequencing Center for Infectious Disease"/>
            <person name="Wu L."/>
            <person name="Ma J."/>
        </authorList>
    </citation>
    <scope>NUCLEOTIDE SEQUENCE [LARGE SCALE GENOMIC DNA]</scope>
    <source>
        <strain evidence="4">CGMCC 4.1467</strain>
    </source>
</reference>
<protein>
    <recommendedName>
        <fullName evidence="5">Zinc ribbon domain-containing protein</fullName>
    </recommendedName>
</protein>
<dbReference type="Proteomes" id="UP001596472">
    <property type="component" value="Unassembled WGS sequence"/>
</dbReference>
<comment type="caution">
    <text evidence="3">The sequence shown here is derived from an EMBL/GenBank/DDBJ whole genome shotgun (WGS) entry which is preliminary data.</text>
</comment>
<evidence type="ECO:0000256" key="2">
    <source>
        <dbReference type="SAM" id="Phobius"/>
    </source>
</evidence>
<sequence length="374" mass="41408">MNDRMEDGQKTGWFHCGRCGSLFAAEVGGEVPDQCPDCGRDPVVGSSEMAFVQAAVSNGAESFAGRTGESHSGSKRSDGNSKRKKERKKERSGLAVFVGIWLVILVVLATAVKYFQDSVDDDEQPELGIVSENDLLVSEELNECKRKVMEFLEAGSPEGRVKYVINPIESLRRMSSWQQEITLTTAEEDLNYSILDVIETPNGKGIETVWELSGNRQVEAVFFEDDKGEWKIDWANMVRFSDHDWALFLLGTEQAEGEFRLLARRRSEDHSGEGKVASVVLVGPRPGTPGELGASSPEVEVDPDSRTARVLSKAFAKLDAGEGIYGSEARSKDPNGMIRLRVRVVREPGEERSFAIREILACHWYDLDDLGLSE</sequence>
<name>A0ABW2L867_9BACT</name>
<keyword evidence="2" id="KW-1133">Transmembrane helix</keyword>
<organism evidence="3 4">
    <name type="scientific">Haloferula chungangensis</name>
    <dbReference type="NCBI Taxonomy" id="1048331"/>
    <lineage>
        <taxon>Bacteria</taxon>
        <taxon>Pseudomonadati</taxon>
        <taxon>Verrucomicrobiota</taxon>
        <taxon>Verrucomicrobiia</taxon>
        <taxon>Verrucomicrobiales</taxon>
        <taxon>Verrucomicrobiaceae</taxon>
        <taxon>Haloferula</taxon>
    </lineage>
</organism>
<dbReference type="EMBL" id="JBHTBS010000008">
    <property type="protein sequence ID" value="MFC7338598.1"/>
    <property type="molecule type" value="Genomic_DNA"/>
</dbReference>
<evidence type="ECO:0000313" key="3">
    <source>
        <dbReference type="EMBL" id="MFC7338598.1"/>
    </source>
</evidence>
<dbReference type="RefSeq" id="WP_379714097.1">
    <property type="nucleotide sequence ID" value="NZ_JBHTBS010000008.1"/>
</dbReference>
<feature type="region of interest" description="Disordered" evidence="1">
    <location>
        <begin position="280"/>
        <end position="303"/>
    </location>
</feature>
<evidence type="ECO:0000256" key="1">
    <source>
        <dbReference type="SAM" id="MobiDB-lite"/>
    </source>
</evidence>
<feature type="transmembrane region" description="Helical" evidence="2">
    <location>
        <begin position="92"/>
        <end position="115"/>
    </location>
</feature>
<keyword evidence="2" id="KW-0472">Membrane</keyword>
<gene>
    <name evidence="3" type="ORF">ACFQY0_15490</name>
</gene>
<evidence type="ECO:0008006" key="5">
    <source>
        <dbReference type="Google" id="ProtNLM"/>
    </source>
</evidence>